<evidence type="ECO:0000256" key="6">
    <source>
        <dbReference type="ARBA" id="ARBA00023136"/>
    </source>
</evidence>
<keyword evidence="10" id="KW-1185">Reference proteome</keyword>
<evidence type="ECO:0000313" key="9">
    <source>
        <dbReference type="EMBL" id="KAF2201173.1"/>
    </source>
</evidence>
<dbReference type="InterPro" id="IPR008506">
    <property type="entry name" value="SND2/TMEM208"/>
</dbReference>
<dbReference type="PANTHER" id="PTHR13505:SF7">
    <property type="entry name" value="TRANSMEMBRANE PROTEIN 208"/>
    <property type="match status" value="1"/>
</dbReference>
<dbReference type="GO" id="GO:0005773">
    <property type="term" value="C:vacuole"/>
    <property type="evidence" value="ECO:0007669"/>
    <property type="project" value="GOC"/>
</dbReference>
<keyword evidence="4" id="KW-0256">Endoplasmic reticulum</keyword>
<comment type="caution">
    <text evidence="9">The sequence shown here is derived from an EMBL/GenBank/DDBJ whole genome shotgun (WGS) entry which is preliminary data.</text>
</comment>
<comment type="subcellular location">
    <subcellularLocation>
        <location evidence="1">Endoplasmic reticulum membrane</location>
        <topology evidence="1">Multi-pass membrane protein</topology>
    </subcellularLocation>
</comment>
<dbReference type="GO" id="GO:0006624">
    <property type="term" value="P:vacuolar protein processing"/>
    <property type="evidence" value="ECO:0007669"/>
    <property type="project" value="TreeGrafter"/>
</dbReference>
<comment type="similarity">
    <text evidence="2">Belongs to the TMEM208 family.</text>
</comment>
<gene>
    <name evidence="9" type="ORF">GQ43DRAFT_440861</name>
</gene>
<organism evidence="9 10">
    <name type="scientific">Delitschia confertaspora ATCC 74209</name>
    <dbReference type="NCBI Taxonomy" id="1513339"/>
    <lineage>
        <taxon>Eukaryota</taxon>
        <taxon>Fungi</taxon>
        <taxon>Dikarya</taxon>
        <taxon>Ascomycota</taxon>
        <taxon>Pezizomycotina</taxon>
        <taxon>Dothideomycetes</taxon>
        <taxon>Pleosporomycetidae</taxon>
        <taxon>Pleosporales</taxon>
        <taxon>Delitschiaceae</taxon>
        <taxon>Delitschia</taxon>
    </lineage>
</organism>
<dbReference type="AlphaFoldDB" id="A0A9P4MVH9"/>
<feature type="transmembrane region" description="Helical" evidence="8">
    <location>
        <begin position="100"/>
        <end position="129"/>
    </location>
</feature>
<protein>
    <recommendedName>
        <fullName evidence="11">DUF788 domain protein</fullName>
    </recommendedName>
</protein>
<feature type="transmembrane region" description="Helical" evidence="8">
    <location>
        <begin position="20"/>
        <end position="39"/>
    </location>
</feature>
<keyword evidence="5 8" id="KW-1133">Transmembrane helix</keyword>
<proteinExistence type="inferred from homology"/>
<name>A0A9P4MVH9_9PLEO</name>
<keyword evidence="6 8" id="KW-0472">Membrane</keyword>
<evidence type="ECO:0008006" key="11">
    <source>
        <dbReference type="Google" id="ProtNLM"/>
    </source>
</evidence>
<dbReference type="PANTHER" id="PTHR13505">
    <property type="entry name" value="TRANSMEMBRANE PROTEIN 208"/>
    <property type="match status" value="1"/>
</dbReference>
<evidence type="ECO:0000256" key="2">
    <source>
        <dbReference type="ARBA" id="ARBA00009950"/>
    </source>
</evidence>
<evidence type="ECO:0000256" key="1">
    <source>
        <dbReference type="ARBA" id="ARBA00004477"/>
    </source>
</evidence>
<keyword evidence="3 8" id="KW-0812">Transmembrane</keyword>
<evidence type="ECO:0000256" key="3">
    <source>
        <dbReference type="ARBA" id="ARBA00022692"/>
    </source>
</evidence>
<reference evidence="9" key="1">
    <citation type="journal article" date="2020" name="Stud. Mycol.">
        <title>101 Dothideomycetes genomes: a test case for predicting lifestyles and emergence of pathogens.</title>
        <authorList>
            <person name="Haridas S."/>
            <person name="Albert R."/>
            <person name="Binder M."/>
            <person name="Bloem J."/>
            <person name="Labutti K."/>
            <person name="Salamov A."/>
            <person name="Andreopoulos B."/>
            <person name="Baker S."/>
            <person name="Barry K."/>
            <person name="Bills G."/>
            <person name="Bluhm B."/>
            <person name="Cannon C."/>
            <person name="Castanera R."/>
            <person name="Culley D."/>
            <person name="Daum C."/>
            <person name="Ezra D."/>
            <person name="Gonzalez J."/>
            <person name="Henrissat B."/>
            <person name="Kuo A."/>
            <person name="Liang C."/>
            <person name="Lipzen A."/>
            <person name="Lutzoni F."/>
            <person name="Magnuson J."/>
            <person name="Mondo S."/>
            <person name="Nolan M."/>
            <person name="Ohm R."/>
            <person name="Pangilinan J."/>
            <person name="Park H.-J."/>
            <person name="Ramirez L."/>
            <person name="Alfaro M."/>
            <person name="Sun H."/>
            <person name="Tritt A."/>
            <person name="Yoshinaga Y."/>
            <person name="Zwiers L.-H."/>
            <person name="Turgeon B."/>
            <person name="Goodwin S."/>
            <person name="Spatafora J."/>
            <person name="Crous P."/>
            <person name="Grigoriev I."/>
        </authorList>
    </citation>
    <scope>NUCLEOTIDE SEQUENCE</scope>
    <source>
        <strain evidence="9">ATCC 74209</strain>
    </source>
</reference>
<accession>A0A9P4MVH9</accession>
<dbReference type="Pfam" id="PF05620">
    <property type="entry name" value="TMEM208_SND2"/>
    <property type="match status" value="1"/>
</dbReference>
<dbReference type="GO" id="GO:0005789">
    <property type="term" value="C:endoplasmic reticulum membrane"/>
    <property type="evidence" value="ECO:0007669"/>
    <property type="project" value="UniProtKB-SubCell"/>
</dbReference>
<feature type="transmembrane region" description="Helical" evidence="8">
    <location>
        <begin position="48"/>
        <end position="65"/>
    </location>
</feature>
<sequence length="172" mass="19789">MAQKAAKTLAARNTTILNRTALLTALFHGLFWFLRALLFRSSFTRKSIILYILLSAPQLVINWQFERNGRPLYARPGDLKKSGDDLEAKGLTEYMWDVTYWTYGCLALVALLGDWAWWFWLVIPIYSVWSLYTTFMGARQGFTQDAAGVPQPATSKRQAKLEKRGGQQVRYR</sequence>
<dbReference type="Proteomes" id="UP000799536">
    <property type="component" value="Unassembled WGS sequence"/>
</dbReference>
<evidence type="ECO:0000313" key="10">
    <source>
        <dbReference type="Proteomes" id="UP000799536"/>
    </source>
</evidence>
<dbReference type="OrthoDB" id="10012212at2759"/>
<feature type="region of interest" description="Disordered" evidence="7">
    <location>
        <begin position="147"/>
        <end position="172"/>
    </location>
</feature>
<evidence type="ECO:0000256" key="7">
    <source>
        <dbReference type="SAM" id="MobiDB-lite"/>
    </source>
</evidence>
<evidence type="ECO:0000256" key="4">
    <source>
        <dbReference type="ARBA" id="ARBA00022824"/>
    </source>
</evidence>
<evidence type="ECO:0000256" key="5">
    <source>
        <dbReference type="ARBA" id="ARBA00022989"/>
    </source>
</evidence>
<dbReference type="EMBL" id="ML993988">
    <property type="protein sequence ID" value="KAF2201173.1"/>
    <property type="molecule type" value="Genomic_DNA"/>
</dbReference>
<evidence type="ECO:0000256" key="8">
    <source>
        <dbReference type="SAM" id="Phobius"/>
    </source>
</evidence>